<keyword evidence="2" id="KW-0067">ATP-binding</keyword>
<dbReference type="GO" id="GO:0051782">
    <property type="term" value="P:negative regulation of cell division"/>
    <property type="evidence" value="ECO:0007669"/>
    <property type="project" value="TreeGrafter"/>
</dbReference>
<dbReference type="GO" id="GO:0016887">
    <property type="term" value="F:ATP hydrolysis activity"/>
    <property type="evidence" value="ECO:0007669"/>
    <property type="project" value="TreeGrafter"/>
</dbReference>
<dbReference type="SUPFAM" id="SSF52172">
    <property type="entry name" value="CheY-like"/>
    <property type="match status" value="1"/>
</dbReference>
<dbReference type="PANTHER" id="PTHR43384:SF6">
    <property type="entry name" value="SEPTUM SITE-DETERMINING PROTEIN MIND HOMOLOG, CHLOROPLASTIC"/>
    <property type="match status" value="1"/>
</dbReference>
<reference evidence="3 4" key="1">
    <citation type="submission" date="2019-02" db="EMBL/GenBank/DDBJ databases">
        <title>Deep-cultivation of Planctomycetes and their phenomic and genomic characterization uncovers novel biology.</title>
        <authorList>
            <person name="Wiegand S."/>
            <person name="Jogler M."/>
            <person name="Boedeker C."/>
            <person name="Pinto D."/>
            <person name="Vollmers J."/>
            <person name="Rivas-Marin E."/>
            <person name="Kohn T."/>
            <person name="Peeters S.H."/>
            <person name="Heuer A."/>
            <person name="Rast P."/>
            <person name="Oberbeckmann S."/>
            <person name="Bunk B."/>
            <person name="Jeske O."/>
            <person name="Meyerdierks A."/>
            <person name="Storesund J.E."/>
            <person name="Kallscheuer N."/>
            <person name="Luecker S."/>
            <person name="Lage O.M."/>
            <person name="Pohl T."/>
            <person name="Merkel B.J."/>
            <person name="Hornburger P."/>
            <person name="Mueller R.-W."/>
            <person name="Bruemmer F."/>
            <person name="Labrenz M."/>
            <person name="Spormann A.M."/>
            <person name="Op den Camp H."/>
            <person name="Overmann J."/>
            <person name="Amann R."/>
            <person name="Jetten M.S.M."/>
            <person name="Mascher T."/>
            <person name="Medema M.H."/>
            <person name="Devos D.P."/>
            <person name="Kaster A.-K."/>
            <person name="Ovreas L."/>
            <person name="Rohde M."/>
            <person name="Galperin M.Y."/>
            <person name="Jogler C."/>
        </authorList>
    </citation>
    <scope>NUCLEOTIDE SEQUENCE [LARGE SCALE GENOMIC DNA]</scope>
    <source>
        <strain evidence="3 4">Mal52</strain>
    </source>
</reference>
<dbReference type="GO" id="GO:0005829">
    <property type="term" value="C:cytosol"/>
    <property type="evidence" value="ECO:0007669"/>
    <property type="project" value="TreeGrafter"/>
</dbReference>
<dbReference type="AlphaFoldDB" id="A0A517ZUU4"/>
<dbReference type="EMBL" id="CP036276">
    <property type="protein sequence ID" value="QDU46215.1"/>
    <property type="molecule type" value="Genomic_DNA"/>
</dbReference>
<evidence type="ECO:0000256" key="2">
    <source>
        <dbReference type="ARBA" id="ARBA00022840"/>
    </source>
</evidence>
<dbReference type="Proteomes" id="UP000319383">
    <property type="component" value="Chromosome"/>
</dbReference>
<dbReference type="InterPro" id="IPR027417">
    <property type="entry name" value="P-loop_NTPase"/>
</dbReference>
<evidence type="ECO:0000313" key="4">
    <source>
        <dbReference type="Proteomes" id="UP000319383"/>
    </source>
</evidence>
<dbReference type="RefSeq" id="WP_145378752.1">
    <property type="nucleotide sequence ID" value="NZ_CP036276.1"/>
</dbReference>
<keyword evidence="1" id="KW-0547">Nucleotide-binding</keyword>
<evidence type="ECO:0000313" key="3">
    <source>
        <dbReference type="EMBL" id="QDU46215.1"/>
    </source>
</evidence>
<dbReference type="GO" id="GO:0009898">
    <property type="term" value="C:cytoplasmic side of plasma membrane"/>
    <property type="evidence" value="ECO:0007669"/>
    <property type="project" value="TreeGrafter"/>
</dbReference>
<dbReference type="InterPro" id="IPR011006">
    <property type="entry name" value="CheY-like_superfamily"/>
</dbReference>
<dbReference type="GO" id="GO:0005524">
    <property type="term" value="F:ATP binding"/>
    <property type="evidence" value="ECO:0007669"/>
    <property type="project" value="UniProtKB-KW"/>
</dbReference>
<proteinExistence type="predicted"/>
<keyword evidence="4" id="KW-1185">Reference proteome</keyword>
<sequence length="419" mass="46318">MFLAAGSAKTLFMKVNAMDIWIITDSDRLVKVVHDSLQDLGLECPASHTTRIESLDPQLKSLTAFDGILLFAVDQLETEYLELLKRLRTTTHDDATIVVVSKIDNHGTVLNAIRSGASDFIAANDNVNEELANSITRLKLQRKHREIRGRVISILPCYSARDASLLSVNLAAIVAKQSRSCALLDLQMRDGDLTMLLQLSPRHTIIDLLKQQGTIDQALFEQALTTHDSGIRLLAGPNTFIDMRSVRPQVCHQIIGLAQRLHDFVIVNSEDLQHAEQLRAFADSDDIVMTMRPDVVSLRRAKQHMDLMTQNRLPRENIHVVVLGSGHSTELATSSITKVLQVTDIHRIPDDPVSTLRAVNVGNPLVCECPNTKISQAIAGFAETLIRRHEAPVPQKPPKRPSSVKAALSVAMNSLSFAK</sequence>
<gene>
    <name evidence="3" type="ORF">Mal52_47330</name>
</gene>
<dbReference type="SUPFAM" id="SSF52540">
    <property type="entry name" value="P-loop containing nucleoside triphosphate hydrolases"/>
    <property type="match status" value="1"/>
</dbReference>
<dbReference type="KEGG" id="sdyn:Mal52_47330"/>
<dbReference type="PANTHER" id="PTHR43384">
    <property type="entry name" value="SEPTUM SITE-DETERMINING PROTEIN MIND HOMOLOG, CHLOROPLASTIC-RELATED"/>
    <property type="match status" value="1"/>
</dbReference>
<dbReference type="Gene3D" id="3.40.50.300">
    <property type="entry name" value="P-loop containing nucleotide triphosphate hydrolases"/>
    <property type="match status" value="1"/>
</dbReference>
<accession>A0A517ZUU4</accession>
<dbReference type="InterPro" id="IPR050625">
    <property type="entry name" value="ParA/MinD_ATPase"/>
</dbReference>
<name>A0A517ZUU4_9PLAN</name>
<dbReference type="Gene3D" id="3.40.50.2300">
    <property type="match status" value="1"/>
</dbReference>
<organism evidence="3 4">
    <name type="scientific">Symmachiella dynata</name>
    <dbReference type="NCBI Taxonomy" id="2527995"/>
    <lineage>
        <taxon>Bacteria</taxon>
        <taxon>Pseudomonadati</taxon>
        <taxon>Planctomycetota</taxon>
        <taxon>Planctomycetia</taxon>
        <taxon>Planctomycetales</taxon>
        <taxon>Planctomycetaceae</taxon>
        <taxon>Symmachiella</taxon>
    </lineage>
</organism>
<evidence type="ECO:0008006" key="5">
    <source>
        <dbReference type="Google" id="ProtNLM"/>
    </source>
</evidence>
<evidence type="ECO:0000256" key="1">
    <source>
        <dbReference type="ARBA" id="ARBA00022741"/>
    </source>
</evidence>
<protein>
    <recommendedName>
        <fullName evidence="5">Response regulatory domain-containing protein</fullName>
    </recommendedName>
</protein>